<protein>
    <submittedName>
        <fullName evidence="2">Uncharacterized protein</fullName>
    </submittedName>
</protein>
<feature type="compositionally biased region" description="Basic and acidic residues" evidence="1">
    <location>
        <begin position="1"/>
        <end position="29"/>
    </location>
</feature>
<accession>A0A255H1K6</accession>
<evidence type="ECO:0000313" key="3">
    <source>
        <dbReference type="Proteomes" id="UP000216311"/>
    </source>
</evidence>
<evidence type="ECO:0000256" key="1">
    <source>
        <dbReference type="SAM" id="MobiDB-lite"/>
    </source>
</evidence>
<proteinExistence type="predicted"/>
<name>A0A255H1K6_9ACTN</name>
<dbReference type="AlphaFoldDB" id="A0A255H1K6"/>
<reference evidence="2 3" key="1">
    <citation type="submission" date="2017-07" db="EMBL/GenBank/DDBJ databases">
        <title>Draft whole genome sequences of clinical Proprionibacteriaceae strains.</title>
        <authorList>
            <person name="Bernier A.-M."/>
            <person name="Bernard K."/>
            <person name="Domingo M.-C."/>
        </authorList>
    </citation>
    <scope>NUCLEOTIDE SEQUENCE [LARGE SCALE GENOMIC DNA]</scope>
    <source>
        <strain evidence="2 3">NML 130396</strain>
    </source>
</reference>
<keyword evidence="3" id="KW-1185">Reference proteome</keyword>
<gene>
    <name evidence="2" type="ORF">CGZ93_10465</name>
</gene>
<evidence type="ECO:0000313" key="2">
    <source>
        <dbReference type="EMBL" id="OYO21492.1"/>
    </source>
</evidence>
<dbReference type="EMBL" id="NMVQ01000015">
    <property type="protein sequence ID" value="OYO21492.1"/>
    <property type="molecule type" value="Genomic_DNA"/>
</dbReference>
<comment type="caution">
    <text evidence="2">The sequence shown here is derived from an EMBL/GenBank/DDBJ whole genome shotgun (WGS) entry which is preliminary data.</text>
</comment>
<sequence length="92" mass="10639">MGTWRADRPTLSERVAHTRQNEARRRGDDPGPTQPATPQQRKPCHVWIDGDHAALLIGWKQAGDRTWWGRVVLVEDHDPQLAWIRQDRLTKA</sequence>
<feature type="region of interest" description="Disordered" evidence="1">
    <location>
        <begin position="1"/>
        <end position="44"/>
    </location>
</feature>
<dbReference type="Proteomes" id="UP000216311">
    <property type="component" value="Unassembled WGS sequence"/>
</dbReference>
<organism evidence="2 3">
    <name type="scientific">Enemella dayhoffiae</name>
    <dbReference type="NCBI Taxonomy" id="2016507"/>
    <lineage>
        <taxon>Bacteria</taxon>
        <taxon>Bacillati</taxon>
        <taxon>Actinomycetota</taxon>
        <taxon>Actinomycetes</taxon>
        <taxon>Propionibacteriales</taxon>
        <taxon>Propionibacteriaceae</taxon>
        <taxon>Enemella</taxon>
    </lineage>
</organism>